<accession>A0A937XBB7</accession>
<reference evidence="2" key="1">
    <citation type="submission" date="2019-03" db="EMBL/GenBank/DDBJ databases">
        <title>Lake Tanganyika Metagenome-Assembled Genomes (MAGs).</title>
        <authorList>
            <person name="Tran P."/>
        </authorList>
    </citation>
    <scope>NUCLEOTIDE SEQUENCE</scope>
    <source>
        <strain evidence="2">M_DeepCast_400m_m2_100</strain>
    </source>
</reference>
<evidence type="ECO:0000313" key="3">
    <source>
        <dbReference type="Proteomes" id="UP000748308"/>
    </source>
</evidence>
<sequence length="103" mass="11505">MEAPGRTEALHEQLAADLDRLSARLEQTVALVQGLRRERDELVERQAGLCREAGVRDLAALSGVVERWKTLEQENRLLGRERQLVAQRLAALLDQVDLLLGPA</sequence>
<dbReference type="Gene3D" id="1.20.5.340">
    <property type="match status" value="1"/>
</dbReference>
<protein>
    <submittedName>
        <fullName evidence="2">Uncharacterized protein</fullName>
    </submittedName>
</protein>
<dbReference type="EMBL" id="VGIY01000184">
    <property type="protein sequence ID" value="MBM3317767.1"/>
    <property type="molecule type" value="Genomic_DNA"/>
</dbReference>
<evidence type="ECO:0000256" key="1">
    <source>
        <dbReference type="SAM" id="Coils"/>
    </source>
</evidence>
<proteinExistence type="predicted"/>
<dbReference type="AlphaFoldDB" id="A0A937XBB7"/>
<organism evidence="2 3">
    <name type="scientific">Eiseniibacteriota bacterium</name>
    <dbReference type="NCBI Taxonomy" id="2212470"/>
    <lineage>
        <taxon>Bacteria</taxon>
        <taxon>Candidatus Eiseniibacteriota</taxon>
    </lineage>
</organism>
<keyword evidence="1" id="KW-0175">Coiled coil</keyword>
<evidence type="ECO:0000313" key="2">
    <source>
        <dbReference type="EMBL" id="MBM3317767.1"/>
    </source>
</evidence>
<gene>
    <name evidence="2" type="ORF">FJY75_07925</name>
</gene>
<comment type="caution">
    <text evidence="2">The sequence shown here is derived from an EMBL/GenBank/DDBJ whole genome shotgun (WGS) entry which is preliminary data.</text>
</comment>
<dbReference type="Proteomes" id="UP000748308">
    <property type="component" value="Unassembled WGS sequence"/>
</dbReference>
<feature type="coiled-coil region" evidence="1">
    <location>
        <begin position="11"/>
        <end position="45"/>
    </location>
</feature>
<name>A0A937XBB7_UNCEI</name>